<evidence type="ECO:0000313" key="6">
    <source>
        <dbReference type="EMBL" id="OWK45434.1"/>
    </source>
</evidence>
<evidence type="ECO:0000313" key="7">
    <source>
        <dbReference type="Proteomes" id="UP000214646"/>
    </source>
</evidence>
<evidence type="ECO:0000256" key="1">
    <source>
        <dbReference type="ARBA" id="ARBA00006295"/>
    </source>
</evidence>
<keyword evidence="7" id="KW-1185">Reference proteome</keyword>
<keyword evidence="2" id="KW-0159">Chromosome partition</keyword>
<reference evidence="7" key="1">
    <citation type="submission" date="2017-06" db="EMBL/GenBank/DDBJ databases">
        <title>Genome analysis of Fimbriiglobus ruber SP5, the first member of the order Planctomycetales with confirmed chitinolytic capability.</title>
        <authorList>
            <person name="Ravin N.V."/>
            <person name="Rakitin A.L."/>
            <person name="Ivanova A.A."/>
            <person name="Beletsky A.V."/>
            <person name="Kulichevskaya I.S."/>
            <person name="Mardanov A.V."/>
            <person name="Dedysh S.N."/>
        </authorList>
    </citation>
    <scope>NUCLEOTIDE SEQUENCE [LARGE SCALE GENOMIC DNA]</scope>
    <source>
        <strain evidence="7">SP5</strain>
    </source>
</reference>
<dbReference type="RefSeq" id="WP_088253167.1">
    <property type="nucleotide sequence ID" value="NZ_NIDE01000002.1"/>
</dbReference>
<feature type="region of interest" description="Disordered" evidence="4">
    <location>
        <begin position="222"/>
        <end position="245"/>
    </location>
</feature>
<dbReference type="FunFam" id="3.90.1530.30:FF:000001">
    <property type="entry name" value="Chromosome partitioning protein ParB"/>
    <property type="match status" value="1"/>
</dbReference>
<evidence type="ECO:0000256" key="3">
    <source>
        <dbReference type="ARBA" id="ARBA00023125"/>
    </source>
</evidence>
<dbReference type="InterPro" id="IPR003115">
    <property type="entry name" value="ParB_N"/>
</dbReference>
<gene>
    <name evidence="6" type="ORF">FRUB_01765</name>
</gene>
<evidence type="ECO:0000256" key="2">
    <source>
        <dbReference type="ARBA" id="ARBA00022829"/>
    </source>
</evidence>
<dbReference type="AlphaFoldDB" id="A0A225E0V1"/>
<sequence>MSATTMRLGRGLDALLGNGATGPNTTADRQAAARVDQIRENPFQPRKRFDDDELKELTDSVRTHGILQPLVVRSVGDHFQLIAGERRLRAATAAGLTTVPVHVVEFNDQQVYEAALVENVQRTDLNPIEKAHAFKDYLDRFGMTQEQLGTRLGLNRTTVSTFINLLNLHADVQNAVRLGQISLGHAKLLRGADPERQVALCKEVILKNLSVHGLEQHIKEQKAQEQAAAAGRTAEPREAGEKVEKTAHVMSLENEIRQRLAVKFEIRVKNQDKGQIVIGFETNDDFERIIEALRK</sequence>
<name>A0A225E0V1_9BACT</name>
<dbReference type="PANTHER" id="PTHR33375:SF1">
    <property type="entry name" value="CHROMOSOME-PARTITIONING PROTEIN PARB-RELATED"/>
    <property type="match status" value="1"/>
</dbReference>
<dbReference type="Gene3D" id="3.90.1530.30">
    <property type="match status" value="1"/>
</dbReference>
<feature type="compositionally biased region" description="Low complexity" evidence="4">
    <location>
        <begin position="224"/>
        <end position="233"/>
    </location>
</feature>
<dbReference type="InterPro" id="IPR036086">
    <property type="entry name" value="ParB/Sulfiredoxin_sf"/>
</dbReference>
<organism evidence="6 7">
    <name type="scientific">Fimbriiglobus ruber</name>
    <dbReference type="NCBI Taxonomy" id="1908690"/>
    <lineage>
        <taxon>Bacteria</taxon>
        <taxon>Pseudomonadati</taxon>
        <taxon>Planctomycetota</taxon>
        <taxon>Planctomycetia</taxon>
        <taxon>Gemmatales</taxon>
        <taxon>Gemmataceae</taxon>
        <taxon>Fimbriiglobus</taxon>
    </lineage>
</organism>
<dbReference type="SUPFAM" id="SSF109709">
    <property type="entry name" value="KorB DNA-binding domain-like"/>
    <property type="match status" value="1"/>
</dbReference>
<dbReference type="InterPro" id="IPR050336">
    <property type="entry name" value="Chromosome_partition/occlusion"/>
</dbReference>
<evidence type="ECO:0000256" key="4">
    <source>
        <dbReference type="SAM" id="MobiDB-lite"/>
    </source>
</evidence>
<evidence type="ECO:0000259" key="5">
    <source>
        <dbReference type="SMART" id="SM00470"/>
    </source>
</evidence>
<dbReference type="Pfam" id="PF23552">
    <property type="entry name" value="ParB_C"/>
    <property type="match status" value="1"/>
</dbReference>
<dbReference type="SUPFAM" id="SSF110849">
    <property type="entry name" value="ParB/Sulfiredoxin"/>
    <property type="match status" value="1"/>
</dbReference>
<dbReference type="InterPro" id="IPR004437">
    <property type="entry name" value="ParB/RepB/Spo0J"/>
</dbReference>
<comment type="similarity">
    <text evidence="1">Belongs to the ParB family.</text>
</comment>
<accession>A0A225E0V1</accession>
<dbReference type="GO" id="GO:0005694">
    <property type="term" value="C:chromosome"/>
    <property type="evidence" value="ECO:0007669"/>
    <property type="project" value="TreeGrafter"/>
</dbReference>
<dbReference type="GO" id="GO:0003677">
    <property type="term" value="F:DNA binding"/>
    <property type="evidence" value="ECO:0007669"/>
    <property type="project" value="UniProtKB-KW"/>
</dbReference>
<dbReference type="Gene3D" id="1.10.10.2830">
    <property type="match status" value="1"/>
</dbReference>
<dbReference type="InterPro" id="IPR057240">
    <property type="entry name" value="ParB_dimer_C"/>
</dbReference>
<feature type="domain" description="ParB-like N-terminal" evidence="5">
    <location>
        <begin position="31"/>
        <end position="120"/>
    </location>
</feature>
<dbReference type="NCBIfam" id="TIGR00180">
    <property type="entry name" value="parB_part"/>
    <property type="match status" value="1"/>
</dbReference>
<dbReference type="FunFam" id="1.10.10.2830:FF:000001">
    <property type="entry name" value="Chromosome partitioning protein ParB"/>
    <property type="match status" value="1"/>
</dbReference>
<dbReference type="EMBL" id="NIDE01000002">
    <property type="protein sequence ID" value="OWK45434.1"/>
    <property type="molecule type" value="Genomic_DNA"/>
</dbReference>
<dbReference type="Proteomes" id="UP000214646">
    <property type="component" value="Unassembled WGS sequence"/>
</dbReference>
<dbReference type="Pfam" id="PF17762">
    <property type="entry name" value="HTH_ParB"/>
    <property type="match status" value="1"/>
</dbReference>
<dbReference type="SMART" id="SM00470">
    <property type="entry name" value="ParB"/>
    <property type="match status" value="1"/>
</dbReference>
<protein>
    <submittedName>
        <fullName evidence="6">Chromosome (Plasmid) partitioning protein ParB</fullName>
    </submittedName>
</protein>
<dbReference type="PANTHER" id="PTHR33375">
    <property type="entry name" value="CHROMOSOME-PARTITIONING PROTEIN PARB-RELATED"/>
    <property type="match status" value="1"/>
</dbReference>
<dbReference type="OrthoDB" id="9802051at2"/>
<dbReference type="InterPro" id="IPR041468">
    <property type="entry name" value="HTH_ParB/Spo0J"/>
</dbReference>
<dbReference type="CDD" id="cd16393">
    <property type="entry name" value="SPO0J_N"/>
    <property type="match status" value="1"/>
</dbReference>
<proteinExistence type="inferred from homology"/>
<dbReference type="Pfam" id="PF02195">
    <property type="entry name" value="ParB_N"/>
    <property type="match status" value="1"/>
</dbReference>
<feature type="compositionally biased region" description="Basic and acidic residues" evidence="4">
    <location>
        <begin position="234"/>
        <end position="245"/>
    </location>
</feature>
<keyword evidence="3" id="KW-0238">DNA-binding</keyword>
<comment type="caution">
    <text evidence="6">The sequence shown here is derived from an EMBL/GenBank/DDBJ whole genome shotgun (WGS) entry which is preliminary data.</text>
</comment>
<dbReference type="GO" id="GO:0007059">
    <property type="term" value="P:chromosome segregation"/>
    <property type="evidence" value="ECO:0007669"/>
    <property type="project" value="UniProtKB-KW"/>
</dbReference>